<keyword evidence="5 9" id="KW-0653">Protein transport</keyword>
<dbReference type="GO" id="GO:0051028">
    <property type="term" value="P:mRNA transport"/>
    <property type="evidence" value="ECO:0007669"/>
    <property type="project" value="UniProtKB-UniRule"/>
</dbReference>
<dbReference type="PIRSF" id="PIRSF038119">
    <property type="entry name" value="Nucleoporin_NUP53"/>
    <property type="match status" value="1"/>
</dbReference>
<feature type="compositionally biased region" description="Low complexity" evidence="10">
    <location>
        <begin position="56"/>
        <end position="68"/>
    </location>
</feature>
<dbReference type="PANTHER" id="PTHR21527:SF6">
    <property type="entry name" value="NUCLEOPORIN NUP35"/>
    <property type="match status" value="1"/>
</dbReference>
<keyword evidence="8 9" id="KW-0539">Nucleus</keyword>
<evidence type="ECO:0000256" key="1">
    <source>
        <dbReference type="ARBA" id="ARBA00004567"/>
    </source>
</evidence>
<dbReference type="GO" id="GO:0044613">
    <property type="term" value="C:nuclear pore central transport channel"/>
    <property type="evidence" value="ECO:0007669"/>
    <property type="project" value="TreeGrafter"/>
</dbReference>
<dbReference type="InterPro" id="IPR012677">
    <property type="entry name" value="Nucleotide-bd_a/b_plait_sf"/>
</dbReference>
<dbReference type="PROSITE" id="PS51472">
    <property type="entry name" value="RRM_NUP35"/>
    <property type="match status" value="1"/>
</dbReference>
<dbReference type="RefSeq" id="XP_046592066.1">
    <property type="nucleotide sequence ID" value="XM_046736110.1"/>
</dbReference>
<dbReference type="GO" id="GO:0003676">
    <property type="term" value="F:nucleic acid binding"/>
    <property type="evidence" value="ECO:0007669"/>
    <property type="project" value="InterPro"/>
</dbReference>
<feature type="compositionally biased region" description="Polar residues" evidence="10">
    <location>
        <begin position="44"/>
        <end position="55"/>
    </location>
</feature>
<dbReference type="InterPro" id="IPR017389">
    <property type="entry name" value="Nucleoporin_NUP53"/>
</dbReference>
<evidence type="ECO:0000256" key="6">
    <source>
        <dbReference type="ARBA" id="ARBA00023010"/>
    </source>
</evidence>
<dbReference type="OrthoDB" id="10015491at2759"/>
<protein>
    <recommendedName>
        <fullName evidence="9">Nucleoporin NUP53</fullName>
    </recommendedName>
</protein>
<dbReference type="GO" id="GO:0006999">
    <property type="term" value="P:nuclear pore organization"/>
    <property type="evidence" value="ECO:0007669"/>
    <property type="project" value="TreeGrafter"/>
</dbReference>
<dbReference type="InParanoid" id="A0A6J0BI86"/>
<dbReference type="CDD" id="cd12441">
    <property type="entry name" value="RRM_Nup53_like"/>
    <property type="match status" value="1"/>
</dbReference>
<feature type="region of interest" description="Disordered" evidence="10">
    <location>
        <begin position="44"/>
        <end position="68"/>
    </location>
</feature>
<evidence type="ECO:0000256" key="9">
    <source>
        <dbReference type="PIRNR" id="PIRNR038119"/>
    </source>
</evidence>
<dbReference type="SUPFAM" id="SSF54928">
    <property type="entry name" value="RNA-binding domain, RBD"/>
    <property type="match status" value="1"/>
</dbReference>
<evidence type="ECO:0000256" key="2">
    <source>
        <dbReference type="ARBA" id="ARBA00009454"/>
    </source>
</evidence>
<accession>A0A6J0BI86</accession>
<evidence type="ECO:0000256" key="10">
    <source>
        <dbReference type="SAM" id="MobiDB-lite"/>
    </source>
</evidence>
<sequence>MEPMTLGSPVGSPVQTPGSPGPNSTYLPNFLLGDANPTARLNIMSPQGTPRNTQFGSITSGGLSSPSSNYCTPDYRTNRQKAMFGNVTSPSGPQISSQGQSGGPPTRGLFDTLETSQSMVPQSPSVGQNVTSNQSRVLTGSNLNNTLFLDSPANLSLNEPLQGLQQWVTVFGFPPNAINAVLSHISSRVRVVEKRGAPHAQGNWIHLKCASEQDAHRALACNGNIVSGSTMIGVVPCTDEGVVLGSEKDNLSKLSSGTRCFSTSDRINFSSPDYASSLPPTSPRIQNARPLAVGYNQHLSPQAVVMPQNVPQKSTGFFSKIYEYIW</sequence>
<dbReference type="Proteomes" id="UP000829291">
    <property type="component" value="Chromosome 4"/>
</dbReference>
<reference evidence="13" key="1">
    <citation type="submission" date="2025-04" db="UniProtKB">
        <authorList>
            <consortium name="RefSeq"/>
        </authorList>
    </citation>
    <scope>IDENTIFICATION</scope>
    <source>
        <tissue evidence="14">Thorax and Abdomen</tissue>
        <tissue evidence="13">Whole body</tissue>
    </source>
</reference>
<dbReference type="InterPro" id="IPR007846">
    <property type="entry name" value="RRM_NUP35_dom"/>
</dbReference>
<evidence type="ECO:0000256" key="7">
    <source>
        <dbReference type="ARBA" id="ARBA00023132"/>
    </source>
</evidence>
<evidence type="ECO:0000313" key="13">
    <source>
        <dbReference type="RefSeq" id="XP_015514484.1"/>
    </source>
</evidence>
<dbReference type="FunFam" id="3.30.70.330:FF:000095">
    <property type="entry name" value="Putative Nucleoporin NUP53"/>
    <property type="match status" value="1"/>
</dbReference>
<feature type="compositionally biased region" description="Low complexity" evidence="10">
    <location>
        <begin position="89"/>
        <end position="99"/>
    </location>
</feature>
<organism evidence="12 13">
    <name type="scientific">Neodiprion lecontei</name>
    <name type="common">Redheaded pine sawfly</name>
    <dbReference type="NCBI Taxonomy" id="441921"/>
    <lineage>
        <taxon>Eukaryota</taxon>
        <taxon>Metazoa</taxon>
        <taxon>Ecdysozoa</taxon>
        <taxon>Arthropoda</taxon>
        <taxon>Hexapoda</taxon>
        <taxon>Insecta</taxon>
        <taxon>Pterygota</taxon>
        <taxon>Neoptera</taxon>
        <taxon>Endopterygota</taxon>
        <taxon>Hymenoptera</taxon>
        <taxon>Tenthredinoidea</taxon>
        <taxon>Diprionidae</taxon>
        <taxon>Diprioninae</taxon>
        <taxon>Neodiprion</taxon>
    </lineage>
</organism>
<dbReference type="AlphaFoldDB" id="A0A6J0BI86"/>
<comment type="similarity">
    <text evidence="2 9">Belongs to the Nup35 family.</text>
</comment>
<name>A0A6J0BI86_NEOLC</name>
<dbReference type="GeneID" id="107220385"/>
<keyword evidence="3 9" id="KW-0813">Transport</keyword>
<feature type="compositionally biased region" description="Polar residues" evidence="10">
    <location>
        <begin position="13"/>
        <end position="27"/>
    </location>
</feature>
<dbReference type="Gene3D" id="3.30.70.330">
    <property type="match status" value="1"/>
</dbReference>
<proteinExistence type="inferred from homology"/>
<keyword evidence="4 9" id="KW-0509">mRNA transport</keyword>
<evidence type="ECO:0000313" key="12">
    <source>
        <dbReference type="Proteomes" id="UP000829291"/>
    </source>
</evidence>
<evidence type="ECO:0000256" key="5">
    <source>
        <dbReference type="ARBA" id="ARBA00022927"/>
    </source>
</evidence>
<gene>
    <name evidence="13 14" type="primary">LOC107220385</name>
</gene>
<dbReference type="FunCoup" id="A0A6J0BI86">
    <property type="interactions" value="1622"/>
</dbReference>
<dbReference type="Pfam" id="PF05172">
    <property type="entry name" value="RRM_Nup35"/>
    <property type="match status" value="1"/>
</dbReference>
<comment type="subcellular location">
    <subcellularLocation>
        <location evidence="1 9">Nucleus</location>
        <location evidence="1 9">Nuclear pore complex</location>
    </subcellularLocation>
</comment>
<dbReference type="GO" id="GO:0017056">
    <property type="term" value="F:structural constituent of nuclear pore"/>
    <property type="evidence" value="ECO:0007669"/>
    <property type="project" value="InterPro"/>
</dbReference>
<dbReference type="InterPro" id="IPR035979">
    <property type="entry name" value="RBD_domain_sf"/>
</dbReference>
<keyword evidence="7 9" id="KW-0906">Nuclear pore complex</keyword>
<feature type="region of interest" description="Disordered" evidence="10">
    <location>
        <begin position="1"/>
        <end position="27"/>
    </location>
</feature>
<evidence type="ECO:0000313" key="14">
    <source>
        <dbReference type="RefSeq" id="XP_046592066.1"/>
    </source>
</evidence>
<evidence type="ECO:0000256" key="4">
    <source>
        <dbReference type="ARBA" id="ARBA00022816"/>
    </source>
</evidence>
<feature type="domain" description="RRM Nup35-type" evidence="11">
    <location>
        <begin position="162"/>
        <end position="244"/>
    </location>
</feature>
<dbReference type="KEGG" id="nlo:107220385"/>
<dbReference type="GO" id="GO:0005543">
    <property type="term" value="F:phospholipid binding"/>
    <property type="evidence" value="ECO:0007669"/>
    <property type="project" value="TreeGrafter"/>
</dbReference>
<keyword evidence="12" id="KW-1185">Reference proteome</keyword>
<dbReference type="GO" id="GO:0006607">
    <property type="term" value="P:NLS-bearing protein import into nucleus"/>
    <property type="evidence" value="ECO:0007669"/>
    <property type="project" value="TreeGrafter"/>
</dbReference>
<evidence type="ECO:0000256" key="8">
    <source>
        <dbReference type="ARBA" id="ARBA00023242"/>
    </source>
</evidence>
<dbReference type="GO" id="GO:0044615">
    <property type="term" value="C:nuclear pore nuclear basket"/>
    <property type="evidence" value="ECO:0007669"/>
    <property type="project" value="TreeGrafter"/>
</dbReference>
<comment type="function">
    <text evidence="9">Functions as a component of the nuclear pore complex (NPC).</text>
</comment>
<dbReference type="GO" id="GO:0031965">
    <property type="term" value="C:nuclear membrane"/>
    <property type="evidence" value="ECO:0007669"/>
    <property type="project" value="InterPro"/>
</dbReference>
<evidence type="ECO:0000256" key="3">
    <source>
        <dbReference type="ARBA" id="ARBA00022448"/>
    </source>
</evidence>
<dbReference type="PANTHER" id="PTHR21527">
    <property type="entry name" value="NUCLEOPORIN NUP35"/>
    <property type="match status" value="1"/>
</dbReference>
<feature type="region of interest" description="Disordered" evidence="10">
    <location>
        <begin position="84"/>
        <end position="111"/>
    </location>
</feature>
<dbReference type="RefSeq" id="XP_015514484.1">
    <property type="nucleotide sequence ID" value="XM_015658998.1"/>
</dbReference>
<keyword evidence="6 9" id="KW-0811">Translocation</keyword>
<evidence type="ECO:0000259" key="11">
    <source>
        <dbReference type="PROSITE" id="PS51472"/>
    </source>
</evidence>